<accession>A0A173RLB7</accession>
<sequence>MSNPNNVNNEDEIFDPQEMFVTLDLDDGSQLECQILTIFDVDNQNYIALVPVDNDDEVIFYRYFEDEEGNPSLENIDHDDEFDAVSDRFDELLDEEEFDQM</sequence>
<dbReference type="STRING" id="39490.ERS852448_00475"/>
<proteinExistence type="predicted"/>
<evidence type="ECO:0000313" key="3">
    <source>
        <dbReference type="Proteomes" id="UP000095492"/>
    </source>
</evidence>
<reference evidence="2 4" key="2">
    <citation type="journal article" date="2019" name="Nat. Med.">
        <title>A library of human gut bacterial isolates paired with longitudinal multiomics data enables mechanistic microbiome research.</title>
        <authorList>
            <person name="Poyet M."/>
            <person name="Groussin M."/>
            <person name="Gibbons S.M."/>
            <person name="Avila-Pacheco J."/>
            <person name="Jiang X."/>
            <person name="Kearney S.M."/>
            <person name="Perrotta A.R."/>
            <person name="Berdy B."/>
            <person name="Zhao S."/>
            <person name="Lieberman T.D."/>
            <person name="Swanson P.K."/>
            <person name="Smith M."/>
            <person name="Roesemann S."/>
            <person name="Alexander J.E."/>
            <person name="Rich S.A."/>
            <person name="Livny J."/>
            <person name="Vlamakis H."/>
            <person name="Clish C."/>
            <person name="Bullock K."/>
            <person name="Deik A."/>
            <person name="Scott J."/>
            <person name="Pierce K.A."/>
            <person name="Xavier R.J."/>
            <person name="Alm E.J."/>
        </authorList>
    </citation>
    <scope>NUCLEOTIDE SEQUENCE [LARGE SCALE GENOMIC DNA]</scope>
    <source>
        <strain evidence="2 4">BIOML-A3</strain>
    </source>
</reference>
<dbReference type="Proteomes" id="UP000095492">
    <property type="component" value="Unassembled WGS sequence"/>
</dbReference>
<evidence type="ECO:0000313" key="2">
    <source>
        <dbReference type="EMBL" id="MSD15929.1"/>
    </source>
</evidence>
<dbReference type="Proteomes" id="UP000431304">
    <property type="component" value="Unassembled WGS sequence"/>
</dbReference>
<dbReference type="RefSeq" id="WP_021740198.1">
    <property type="nucleotide sequence ID" value="NZ_CABKSU010000103.1"/>
</dbReference>
<dbReference type="EMBL" id="WKRA01000010">
    <property type="protein sequence ID" value="MSD15929.1"/>
    <property type="molecule type" value="Genomic_DNA"/>
</dbReference>
<dbReference type="InterPro" id="IPR009711">
    <property type="entry name" value="UPF0473"/>
</dbReference>
<gene>
    <name evidence="1" type="ORF">ERS852448_00475</name>
    <name evidence="2" type="ORF">GKE72_07560</name>
</gene>
<name>A0A173RLB7_EUBRA</name>
<dbReference type="GeneID" id="42787554"/>
<organism evidence="1 3">
    <name type="scientific">Eubacterium ramulus</name>
    <dbReference type="NCBI Taxonomy" id="39490"/>
    <lineage>
        <taxon>Bacteria</taxon>
        <taxon>Bacillati</taxon>
        <taxon>Bacillota</taxon>
        <taxon>Clostridia</taxon>
        <taxon>Eubacteriales</taxon>
        <taxon>Eubacteriaceae</taxon>
        <taxon>Eubacterium</taxon>
    </lineage>
</organism>
<reference evidence="1 3" key="1">
    <citation type="submission" date="2015-09" db="EMBL/GenBank/DDBJ databases">
        <authorList>
            <consortium name="Pathogen Informatics"/>
        </authorList>
    </citation>
    <scope>NUCLEOTIDE SEQUENCE [LARGE SCALE GENOMIC DNA]</scope>
    <source>
        <strain evidence="1 3">2789STDY5608891</strain>
    </source>
</reference>
<dbReference type="Pfam" id="PF06949">
    <property type="entry name" value="DUF1292"/>
    <property type="match status" value="1"/>
</dbReference>
<protein>
    <submittedName>
        <fullName evidence="2">DUF1292 domain-containing protein</fullName>
    </submittedName>
</protein>
<evidence type="ECO:0000313" key="1">
    <source>
        <dbReference type="EMBL" id="CUM78496.1"/>
    </source>
</evidence>
<dbReference type="AlphaFoldDB" id="A0A173RLB7"/>
<dbReference type="OrthoDB" id="9796509at2"/>
<evidence type="ECO:0000313" key="4">
    <source>
        <dbReference type="Proteomes" id="UP000431304"/>
    </source>
</evidence>
<dbReference type="EMBL" id="CYYA01000002">
    <property type="protein sequence ID" value="CUM78496.1"/>
    <property type="molecule type" value="Genomic_DNA"/>
</dbReference>